<evidence type="ECO:0000313" key="1">
    <source>
        <dbReference type="EMBL" id="KAG0249012.1"/>
    </source>
</evidence>
<protein>
    <submittedName>
        <fullName evidence="1">Uncharacterized protein</fullName>
    </submittedName>
</protein>
<sequence length="137" mass="15807">MSSKGEDLLRFISEQRRQLREENKNLDPKSKEFQQLLEHAFKEKVETTIPDRHFDRVMELFHSTIYATDGSEIDVKAAIVQELFVPKDNEGDSQSDISSLSSTALQQAIMSKRPMTTLREIHSMISSLIEELEKSHK</sequence>
<name>A0A9P6PNC5_9FUNG</name>
<accession>A0A9P6PNC5</accession>
<dbReference type="EMBL" id="JAAAJA010000883">
    <property type="protein sequence ID" value="KAG0249012.1"/>
    <property type="molecule type" value="Genomic_DNA"/>
</dbReference>
<dbReference type="Proteomes" id="UP000726737">
    <property type="component" value="Unassembled WGS sequence"/>
</dbReference>
<dbReference type="AlphaFoldDB" id="A0A9P6PNC5"/>
<gene>
    <name evidence="1" type="ORF">BG011_009674</name>
</gene>
<organism evidence="1 2">
    <name type="scientific">Mortierella polycephala</name>
    <dbReference type="NCBI Taxonomy" id="41804"/>
    <lineage>
        <taxon>Eukaryota</taxon>
        <taxon>Fungi</taxon>
        <taxon>Fungi incertae sedis</taxon>
        <taxon>Mucoromycota</taxon>
        <taxon>Mortierellomycotina</taxon>
        <taxon>Mortierellomycetes</taxon>
        <taxon>Mortierellales</taxon>
        <taxon>Mortierellaceae</taxon>
        <taxon>Mortierella</taxon>
    </lineage>
</organism>
<comment type="caution">
    <text evidence="1">The sequence shown here is derived from an EMBL/GenBank/DDBJ whole genome shotgun (WGS) entry which is preliminary data.</text>
</comment>
<evidence type="ECO:0000313" key="2">
    <source>
        <dbReference type="Proteomes" id="UP000726737"/>
    </source>
</evidence>
<keyword evidence="2" id="KW-1185">Reference proteome</keyword>
<proteinExistence type="predicted"/>
<reference evidence="1" key="1">
    <citation type="journal article" date="2020" name="Fungal Divers.">
        <title>Resolving the Mortierellaceae phylogeny through synthesis of multi-gene phylogenetics and phylogenomics.</title>
        <authorList>
            <person name="Vandepol N."/>
            <person name="Liber J."/>
            <person name="Desiro A."/>
            <person name="Na H."/>
            <person name="Kennedy M."/>
            <person name="Barry K."/>
            <person name="Grigoriev I.V."/>
            <person name="Miller A.N."/>
            <person name="O'Donnell K."/>
            <person name="Stajich J.E."/>
            <person name="Bonito G."/>
        </authorList>
    </citation>
    <scope>NUCLEOTIDE SEQUENCE</scope>
    <source>
        <strain evidence="1">KOD948</strain>
    </source>
</reference>